<dbReference type="OrthoDB" id="975949at2"/>
<dbReference type="AlphaFoldDB" id="A0A495JAC5"/>
<organism evidence="2 3">
    <name type="scientific">Mucilaginibacter gracilis</name>
    <dbReference type="NCBI Taxonomy" id="423350"/>
    <lineage>
        <taxon>Bacteria</taxon>
        <taxon>Pseudomonadati</taxon>
        <taxon>Bacteroidota</taxon>
        <taxon>Sphingobacteriia</taxon>
        <taxon>Sphingobacteriales</taxon>
        <taxon>Sphingobacteriaceae</taxon>
        <taxon>Mucilaginibacter</taxon>
    </lineage>
</organism>
<proteinExistence type="predicted"/>
<dbReference type="InterPro" id="IPR000073">
    <property type="entry name" value="AB_hydrolase_1"/>
</dbReference>
<comment type="caution">
    <text evidence="2">The sequence shown here is derived from an EMBL/GenBank/DDBJ whole genome shotgun (WGS) entry which is preliminary data.</text>
</comment>
<evidence type="ECO:0000313" key="2">
    <source>
        <dbReference type="EMBL" id="RKR85344.1"/>
    </source>
</evidence>
<reference evidence="2 3" key="1">
    <citation type="submission" date="2018-10" db="EMBL/GenBank/DDBJ databases">
        <title>Genomic Encyclopedia of Archaeal and Bacterial Type Strains, Phase II (KMG-II): from individual species to whole genera.</title>
        <authorList>
            <person name="Goeker M."/>
        </authorList>
    </citation>
    <scope>NUCLEOTIDE SEQUENCE [LARGE SCALE GENOMIC DNA]</scope>
    <source>
        <strain evidence="2 3">DSM 18602</strain>
    </source>
</reference>
<protein>
    <submittedName>
        <fullName evidence="2">Pimeloyl-ACP methyl ester carboxylesterase</fullName>
    </submittedName>
</protein>
<dbReference type="EMBL" id="RBKU01000001">
    <property type="protein sequence ID" value="RKR85344.1"/>
    <property type="molecule type" value="Genomic_DNA"/>
</dbReference>
<sequence>MGFLQLPGLGTVHYHEYGSGTKPMLAFHGYGMTGKQFNVLQQSILTDYHVYGFDHFFHGQSVLKGWNEKQILAGMPKAMVKLYLHEWFKVYGRQRISLMAYSIGANFALTLIEDDADMIDEVILMAPDGLAGYKGFTFLQHHTVGRLLFKTISKSQWMAPWLLKVLKRMAMIDDSLYTIAYNEIDTPKKREDVFYTLNLIRFLQPDMAKIAAQVKKYNIKCRLIFGSDDMLFPKKAVMPVIELLNNPEVHEVPMGHWLVTAALDLYLVNLPA</sequence>
<keyword evidence="3" id="KW-1185">Reference proteome</keyword>
<dbReference type="InterPro" id="IPR029058">
    <property type="entry name" value="AB_hydrolase_fold"/>
</dbReference>
<evidence type="ECO:0000313" key="3">
    <source>
        <dbReference type="Proteomes" id="UP000268007"/>
    </source>
</evidence>
<dbReference type="RefSeq" id="WP_121201401.1">
    <property type="nucleotide sequence ID" value="NZ_RBKU01000001.1"/>
</dbReference>
<dbReference type="SUPFAM" id="SSF53474">
    <property type="entry name" value="alpha/beta-Hydrolases"/>
    <property type="match status" value="1"/>
</dbReference>
<dbReference type="Pfam" id="PF00561">
    <property type="entry name" value="Abhydrolase_1"/>
    <property type="match status" value="1"/>
</dbReference>
<dbReference type="PANTHER" id="PTHR46438">
    <property type="entry name" value="ALPHA/BETA-HYDROLASES SUPERFAMILY PROTEIN"/>
    <property type="match status" value="1"/>
</dbReference>
<feature type="domain" description="AB hydrolase-1" evidence="1">
    <location>
        <begin position="23"/>
        <end position="132"/>
    </location>
</feature>
<dbReference type="Proteomes" id="UP000268007">
    <property type="component" value="Unassembled WGS sequence"/>
</dbReference>
<evidence type="ECO:0000259" key="1">
    <source>
        <dbReference type="Pfam" id="PF00561"/>
    </source>
</evidence>
<dbReference type="Gene3D" id="3.40.50.1820">
    <property type="entry name" value="alpha/beta hydrolase"/>
    <property type="match status" value="1"/>
</dbReference>
<gene>
    <name evidence="2" type="ORF">BDD43_5613</name>
</gene>
<name>A0A495JAC5_9SPHI</name>
<accession>A0A495JAC5</accession>